<protein>
    <submittedName>
        <fullName evidence="1">Uncharacterized protein</fullName>
    </submittedName>
</protein>
<organism evidence="1 2">
    <name type="scientific">Chaetomium tenue</name>
    <dbReference type="NCBI Taxonomy" id="1854479"/>
    <lineage>
        <taxon>Eukaryota</taxon>
        <taxon>Fungi</taxon>
        <taxon>Dikarya</taxon>
        <taxon>Ascomycota</taxon>
        <taxon>Pezizomycotina</taxon>
        <taxon>Sordariomycetes</taxon>
        <taxon>Sordariomycetidae</taxon>
        <taxon>Sordariales</taxon>
        <taxon>Chaetomiaceae</taxon>
        <taxon>Chaetomium</taxon>
    </lineage>
</organism>
<comment type="caution">
    <text evidence="1">The sequence shown here is derived from an EMBL/GenBank/DDBJ whole genome shotgun (WGS) entry which is preliminary data.</text>
</comment>
<dbReference type="Proteomes" id="UP000724584">
    <property type="component" value="Unassembled WGS sequence"/>
</dbReference>
<gene>
    <name evidence="1" type="ORF">F5144DRAFT_102667</name>
</gene>
<proteinExistence type="predicted"/>
<evidence type="ECO:0000313" key="1">
    <source>
        <dbReference type="EMBL" id="KAH6640582.1"/>
    </source>
</evidence>
<sequence length="269" mass="29624">MSNRFSRVCSCLTTDVLPYLRQLHAYYLGNRLSLSNCLARKSSAESTGVAFPSLLDWDLRLGFCLIVSSWPFPSNLPGIPNPTPPWWLNLRSPRPERPRTGMADKSHTGIGSTIQPLRAHGLLARGSKGQDSTPRQGSWPALTHAPMFYPGPGNILQVPDHQALGTTPQNTPLQKINTRATAYTIFEHVLCAVNRAPATDRPSTRFLIHPGTPRGVVLSSGAQVTQARQDGLSKRLGSRLPRRIKSRISIDPGIPRIPAKRHSKRGRQV</sequence>
<reference evidence="1 2" key="1">
    <citation type="journal article" date="2021" name="Nat. Commun.">
        <title>Genetic determinants of endophytism in the Arabidopsis root mycobiome.</title>
        <authorList>
            <person name="Mesny F."/>
            <person name="Miyauchi S."/>
            <person name="Thiergart T."/>
            <person name="Pickel B."/>
            <person name="Atanasova L."/>
            <person name="Karlsson M."/>
            <person name="Huettel B."/>
            <person name="Barry K.W."/>
            <person name="Haridas S."/>
            <person name="Chen C."/>
            <person name="Bauer D."/>
            <person name="Andreopoulos W."/>
            <person name="Pangilinan J."/>
            <person name="LaButti K."/>
            <person name="Riley R."/>
            <person name="Lipzen A."/>
            <person name="Clum A."/>
            <person name="Drula E."/>
            <person name="Henrissat B."/>
            <person name="Kohler A."/>
            <person name="Grigoriev I.V."/>
            <person name="Martin F.M."/>
            <person name="Hacquard S."/>
        </authorList>
    </citation>
    <scope>NUCLEOTIDE SEQUENCE [LARGE SCALE GENOMIC DNA]</scope>
    <source>
        <strain evidence="1 2">MPI-SDFR-AT-0079</strain>
    </source>
</reference>
<dbReference type="EMBL" id="JAGIZQ010000002">
    <property type="protein sequence ID" value="KAH6640582.1"/>
    <property type="molecule type" value="Genomic_DNA"/>
</dbReference>
<accession>A0ACB7PLE7</accession>
<keyword evidence="2" id="KW-1185">Reference proteome</keyword>
<name>A0ACB7PLE7_9PEZI</name>
<evidence type="ECO:0000313" key="2">
    <source>
        <dbReference type="Proteomes" id="UP000724584"/>
    </source>
</evidence>